<keyword evidence="7" id="KW-1185">Reference proteome</keyword>
<proteinExistence type="predicted"/>
<dbReference type="Pfam" id="PF00440">
    <property type="entry name" value="TetR_N"/>
    <property type="match status" value="1"/>
</dbReference>
<organism evidence="6 7">
    <name type="scientific">Arthrobacter halodurans</name>
    <dbReference type="NCBI Taxonomy" id="516699"/>
    <lineage>
        <taxon>Bacteria</taxon>
        <taxon>Bacillati</taxon>
        <taxon>Actinomycetota</taxon>
        <taxon>Actinomycetes</taxon>
        <taxon>Micrococcales</taxon>
        <taxon>Micrococcaceae</taxon>
        <taxon>Arthrobacter</taxon>
    </lineage>
</organism>
<evidence type="ECO:0000259" key="5">
    <source>
        <dbReference type="PROSITE" id="PS50977"/>
    </source>
</evidence>
<evidence type="ECO:0000256" key="4">
    <source>
        <dbReference type="PROSITE-ProRule" id="PRU00335"/>
    </source>
</evidence>
<dbReference type="InterPro" id="IPR001647">
    <property type="entry name" value="HTH_TetR"/>
</dbReference>
<keyword evidence="3" id="KW-0804">Transcription</keyword>
<gene>
    <name evidence="6" type="ORF">ACETWP_04500</name>
</gene>
<dbReference type="RefSeq" id="WP_373970998.1">
    <property type="nucleotide sequence ID" value="NZ_JBHDLJ010000002.1"/>
</dbReference>
<dbReference type="Gene3D" id="1.10.357.10">
    <property type="entry name" value="Tetracycline Repressor, domain 2"/>
    <property type="match status" value="1"/>
</dbReference>
<reference evidence="6 7" key="1">
    <citation type="submission" date="2024-09" db="EMBL/GenBank/DDBJ databases">
        <authorList>
            <person name="Salinas-Garcia M.A."/>
            <person name="Prieme A."/>
        </authorList>
    </citation>
    <scope>NUCLEOTIDE SEQUENCE [LARGE SCALE GENOMIC DNA]</scope>
    <source>
        <strain evidence="6 7">DSM 21081</strain>
    </source>
</reference>
<dbReference type="PROSITE" id="PS50977">
    <property type="entry name" value="HTH_TETR_2"/>
    <property type="match status" value="1"/>
</dbReference>
<dbReference type="EMBL" id="JBHDLJ010000002">
    <property type="protein sequence ID" value="MFB0833840.1"/>
    <property type="molecule type" value="Genomic_DNA"/>
</dbReference>
<dbReference type="PANTHER" id="PTHR30055">
    <property type="entry name" value="HTH-TYPE TRANSCRIPTIONAL REGULATOR RUTR"/>
    <property type="match status" value="1"/>
</dbReference>
<sequence>MSRPPAAREKILDAYCDLLRRDGERAATMDSTAALAGVSKGGLLYHFKSKDALAEAVVERLLAAAERDQAVMATAEEGASRYFVRTSLQSGSDLDTTYSAVVRLAAGAYEPAVRALDTVHRGWLELIQREVGDPHAAGAIMLMGEGLYYHSTLPGTWSRGTFVESLDELLRQVDRLKSGS</sequence>
<dbReference type="Proteomes" id="UP001575652">
    <property type="component" value="Unassembled WGS sequence"/>
</dbReference>
<dbReference type="PANTHER" id="PTHR30055:SF234">
    <property type="entry name" value="HTH-TYPE TRANSCRIPTIONAL REGULATOR BETI"/>
    <property type="match status" value="1"/>
</dbReference>
<evidence type="ECO:0000313" key="6">
    <source>
        <dbReference type="EMBL" id="MFB0833840.1"/>
    </source>
</evidence>
<dbReference type="PRINTS" id="PR00455">
    <property type="entry name" value="HTHTETR"/>
</dbReference>
<keyword evidence="1" id="KW-0805">Transcription regulation</keyword>
<dbReference type="InterPro" id="IPR009057">
    <property type="entry name" value="Homeodomain-like_sf"/>
</dbReference>
<feature type="DNA-binding region" description="H-T-H motif" evidence="4">
    <location>
        <begin position="28"/>
        <end position="47"/>
    </location>
</feature>
<dbReference type="InterPro" id="IPR050109">
    <property type="entry name" value="HTH-type_TetR-like_transc_reg"/>
</dbReference>
<evidence type="ECO:0000256" key="2">
    <source>
        <dbReference type="ARBA" id="ARBA00023125"/>
    </source>
</evidence>
<evidence type="ECO:0000256" key="1">
    <source>
        <dbReference type="ARBA" id="ARBA00023015"/>
    </source>
</evidence>
<dbReference type="SUPFAM" id="SSF46689">
    <property type="entry name" value="Homeodomain-like"/>
    <property type="match status" value="1"/>
</dbReference>
<keyword evidence="2 4" id="KW-0238">DNA-binding</keyword>
<comment type="caution">
    <text evidence="6">The sequence shown here is derived from an EMBL/GenBank/DDBJ whole genome shotgun (WGS) entry which is preliminary data.</text>
</comment>
<name>A0ABV4UJT1_9MICC</name>
<accession>A0ABV4UJT1</accession>
<protein>
    <submittedName>
        <fullName evidence="6">TetR/AcrR family transcriptional regulator</fullName>
    </submittedName>
</protein>
<evidence type="ECO:0000256" key="3">
    <source>
        <dbReference type="ARBA" id="ARBA00023163"/>
    </source>
</evidence>
<evidence type="ECO:0000313" key="7">
    <source>
        <dbReference type="Proteomes" id="UP001575652"/>
    </source>
</evidence>
<feature type="domain" description="HTH tetR-type" evidence="5">
    <location>
        <begin position="5"/>
        <end position="65"/>
    </location>
</feature>